<reference evidence="1 2" key="1">
    <citation type="submission" date="2018-06" db="EMBL/GenBank/DDBJ databases">
        <title>Streptacidiphilus pinicola sp. nov., isolated from pine grove soil.</title>
        <authorList>
            <person name="Roh S.G."/>
            <person name="Park S."/>
            <person name="Kim M.-K."/>
            <person name="Yun B.-R."/>
            <person name="Park J."/>
            <person name="Kim M.J."/>
            <person name="Kim Y.S."/>
            <person name="Kim S.B."/>
        </authorList>
    </citation>
    <scope>NUCLEOTIDE SEQUENCE [LARGE SCALE GENOMIC DNA]</scope>
    <source>
        <strain evidence="1 2">MMS16-CNU450</strain>
    </source>
</reference>
<dbReference type="OrthoDB" id="7573292at2"/>
<proteinExistence type="predicted"/>
<dbReference type="AlphaFoldDB" id="A0A2X0IRL7"/>
<dbReference type="Proteomes" id="UP000248889">
    <property type="component" value="Unassembled WGS sequence"/>
</dbReference>
<name>A0A2X0IRL7_9ACTN</name>
<keyword evidence="2" id="KW-1185">Reference proteome</keyword>
<comment type="caution">
    <text evidence="1">The sequence shown here is derived from an EMBL/GenBank/DDBJ whole genome shotgun (WGS) entry which is preliminary data.</text>
</comment>
<accession>A0A2X0IRL7</accession>
<evidence type="ECO:0000313" key="2">
    <source>
        <dbReference type="Proteomes" id="UP000248889"/>
    </source>
</evidence>
<gene>
    <name evidence="1" type="ORF">DN069_10255</name>
</gene>
<protein>
    <submittedName>
        <fullName evidence="1">Uncharacterized protein</fullName>
    </submittedName>
</protein>
<organism evidence="1 2">
    <name type="scientific">Streptacidiphilus pinicola</name>
    <dbReference type="NCBI Taxonomy" id="2219663"/>
    <lineage>
        <taxon>Bacteria</taxon>
        <taxon>Bacillati</taxon>
        <taxon>Actinomycetota</taxon>
        <taxon>Actinomycetes</taxon>
        <taxon>Kitasatosporales</taxon>
        <taxon>Streptomycetaceae</taxon>
        <taxon>Streptacidiphilus</taxon>
    </lineage>
</organism>
<dbReference type="RefSeq" id="WP_111500574.1">
    <property type="nucleotide sequence ID" value="NZ_QKYN01000037.1"/>
</dbReference>
<sequence length="75" mass="8473">MTDDEKRCTHCGAQELEPGFIDDPRGSGDTRWVAGAIERGPFGGAKRMGRKRLQIDAYRCTRCGHLELFSVREPY</sequence>
<dbReference type="EMBL" id="QKYN01000037">
    <property type="protein sequence ID" value="RAG85871.1"/>
    <property type="molecule type" value="Genomic_DNA"/>
</dbReference>
<evidence type="ECO:0000313" key="1">
    <source>
        <dbReference type="EMBL" id="RAG85871.1"/>
    </source>
</evidence>